<protein>
    <recommendedName>
        <fullName evidence="6">Agmatine coumaroyltransferase-2-like</fullName>
    </recommendedName>
</protein>
<proteinExistence type="inferred from homology"/>
<dbReference type="Pfam" id="PF02458">
    <property type="entry name" value="Transferase"/>
    <property type="match status" value="1"/>
</dbReference>
<evidence type="ECO:0008006" key="6">
    <source>
        <dbReference type="Google" id="ProtNLM"/>
    </source>
</evidence>
<evidence type="ECO:0000313" key="4">
    <source>
        <dbReference type="EMBL" id="KAK4763532.1"/>
    </source>
</evidence>
<dbReference type="FunFam" id="3.30.559.10:FF:000008">
    <property type="entry name" value="Tryptamine hydroxycinnamoyl transferase"/>
    <property type="match status" value="1"/>
</dbReference>
<dbReference type="PANTHER" id="PTHR31642">
    <property type="entry name" value="TRICHOTHECENE 3-O-ACETYLTRANSFERASE"/>
    <property type="match status" value="1"/>
</dbReference>
<gene>
    <name evidence="4" type="ORF">SAY87_012970</name>
</gene>
<keyword evidence="2" id="KW-0808">Transferase</keyword>
<evidence type="ECO:0000256" key="3">
    <source>
        <dbReference type="ARBA" id="ARBA00023315"/>
    </source>
</evidence>
<dbReference type="Proteomes" id="UP001345219">
    <property type="component" value="Chromosome 11"/>
</dbReference>
<comment type="caution">
    <text evidence="4">The sequence shown here is derived from an EMBL/GenBank/DDBJ whole genome shotgun (WGS) entry which is preliminary data.</text>
</comment>
<dbReference type="AlphaFoldDB" id="A0AAN7QCH4"/>
<dbReference type="Gene3D" id="3.30.559.10">
    <property type="entry name" value="Chloramphenicol acetyltransferase-like domain"/>
    <property type="match status" value="2"/>
</dbReference>
<dbReference type="EMBL" id="JAXIOK010000008">
    <property type="protein sequence ID" value="KAK4763532.1"/>
    <property type="molecule type" value="Genomic_DNA"/>
</dbReference>
<reference evidence="4 5" key="1">
    <citation type="journal article" date="2023" name="Hortic Res">
        <title>Pangenome of water caltrop reveals structural variations and asymmetric subgenome divergence after allopolyploidization.</title>
        <authorList>
            <person name="Zhang X."/>
            <person name="Chen Y."/>
            <person name="Wang L."/>
            <person name="Yuan Y."/>
            <person name="Fang M."/>
            <person name="Shi L."/>
            <person name="Lu R."/>
            <person name="Comes H.P."/>
            <person name="Ma Y."/>
            <person name="Chen Y."/>
            <person name="Huang G."/>
            <person name="Zhou Y."/>
            <person name="Zheng Z."/>
            <person name="Qiu Y."/>
        </authorList>
    </citation>
    <scope>NUCLEOTIDE SEQUENCE [LARGE SCALE GENOMIC DNA]</scope>
    <source>
        <tissue evidence="4">Roots</tissue>
    </source>
</reference>
<keyword evidence="3" id="KW-0012">Acyltransferase</keyword>
<evidence type="ECO:0000256" key="2">
    <source>
        <dbReference type="ARBA" id="ARBA00022679"/>
    </source>
</evidence>
<dbReference type="GO" id="GO:0016747">
    <property type="term" value="F:acyltransferase activity, transferring groups other than amino-acyl groups"/>
    <property type="evidence" value="ECO:0007669"/>
    <property type="project" value="TreeGrafter"/>
</dbReference>
<dbReference type="InterPro" id="IPR050317">
    <property type="entry name" value="Plant_Fungal_Acyltransferase"/>
</dbReference>
<accession>A0AAN7QCH4</accession>
<keyword evidence="5" id="KW-1185">Reference proteome</keyword>
<dbReference type="PANTHER" id="PTHR31642:SF13">
    <property type="entry name" value="AGMATINE HYDROXYCINNAMOYLTRANSFERASE 1"/>
    <property type="match status" value="1"/>
</dbReference>
<organism evidence="4 5">
    <name type="scientific">Trapa incisa</name>
    <dbReference type="NCBI Taxonomy" id="236973"/>
    <lineage>
        <taxon>Eukaryota</taxon>
        <taxon>Viridiplantae</taxon>
        <taxon>Streptophyta</taxon>
        <taxon>Embryophyta</taxon>
        <taxon>Tracheophyta</taxon>
        <taxon>Spermatophyta</taxon>
        <taxon>Magnoliopsida</taxon>
        <taxon>eudicotyledons</taxon>
        <taxon>Gunneridae</taxon>
        <taxon>Pentapetalae</taxon>
        <taxon>rosids</taxon>
        <taxon>malvids</taxon>
        <taxon>Myrtales</taxon>
        <taxon>Lythraceae</taxon>
        <taxon>Trapa</taxon>
    </lineage>
</organism>
<dbReference type="InterPro" id="IPR023213">
    <property type="entry name" value="CAT-like_dom_sf"/>
</dbReference>
<evidence type="ECO:0000313" key="5">
    <source>
        <dbReference type="Proteomes" id="UP001345219"/>
    </source>
</evidence>
<sequence length="477" mass="53278">MYFEDSIFPLPSKIARAKQPLSLKLNQIKTQKMKVKIESSTIVKPAYDLSPHVPSAPYIPLSVFDKVAYDSHIGVIYAYRPPAMSTTTLKLGLLRVLAVYREWAGRIGKNHRGDSVVILNDQGVRFVEASVDSRLDQTLTLLKPSPALLNLHPPLKGIDELVQVQATRFACGSVVIGFTAHHSVADGQATSNFLVAWGRACRGLDIGPLPIRDRSSFFIPRDPAVVEFDHFTTEYTSRKIYEEDMARLSLIDLDNIVTHRAHFSVDFLMKLKARAASADESRSRSYSTFVCLVAHLWRAITRARSLSSDDTTQLRLSVNGRSRMNSPRVPNQYFGNLVLWAVPKARVKDLLREPLPYAARLINDAIARVDGGYFQSFIDFAATKLRTDEVAANVIPTAFAEMPVLCPDVEVDSWLRMPFYDLDFGSGSPYVFMPTYVPIEGGIYVLPSYVGDGSIDVFAPLFKDQLAAFCQNCYILE</sequence>
<name>A0AAN7QCH4_9MYRT</name>
<comment type="similarity">
    <text evidence="1">Belongs to the plant acyltransferase family.</text>
</comment>
<evidence type="ECO:0000256" key="1">
    <source>
        <dbReference type="ARBA" id="ARBA00009861"/>
    </source>
</evidence>